<reference evidence="1 2" key="1">
    <citation type="journal article" date="2016" name="DNA Res.">
        <title>The draft genome of MD-2 pineapple using hybrid error correction of long reads.</title>
        <authorList>
            <person name="Redwan R.M."/>
            <person name="Saidin A."/>
            <person name="Kumar S.V."/>
        </authorList>
    </citation>
    <scope>NUCLEOTIDE SEQUENCE [LARGE SCALE GENOMIC DNA]</scope>
    <source>
        <strain evidence="2">cv. MD2</strain>
        <tissue evidence="1">Leaf</tissue>
    </source>
</reference>
<sequence>MKLMRTWNQILREKVMGNPFSGRAKGPNCIPLCNPDTDHLTEENTTSTQAIRYRPVFGGEVMEQDQHLQLGQLVTRARVGPISKRHEGIGLWRNLNKVREEKM</sequence>
<gene>
    <name evidence="1" type="ORF">ACMD2_14838</name>
</gene>
<evidence type="ECO:0000313" key="2">
    <source>
        <dbReference type="Proteomes" id="UP000092600"/>
    </source>
</evidence>
<dbReference type="Proteomes" id="UP000092600">
    <property type="component" value="Unassembled WGS sequence"/>
</dbReference>
<dbReference type="EMBL" id="LSRQ01000094">
    <property type="protein sequence ID" value="OAY85441.1"/>
    <property type="molecule type" value="Genomic_DNA"/>
</dbReference>
<organism evidence="1 2">
    <name type="scientific">Ananas comosus</name>
    <name type="common">Pineapple</name>
    <name type="synonym">Ananas ananas</name>
    <dbReference type="NCBI Taxonomy" id="4615"/>
    <lineage>
        <taxon>Eukaryota</taxon>
        <taxon>Viridiplantae</taxon>
        <taxon>Streptophyta</taxon>
        <taxon>Embryophyta</taxon>
        <taxon>Tracheophyta</taxon>
        <taxon>Spermatophyta</taxon>
        <taxon>Magnoliopsida</taxon>
        <taxon>Liliopsida</taxon>
        <taxon>Poales</taxon>
        <taxon>Bromeliaceae</taxon>
        <taxon>Bromelioideae</taxon>
        <taxon>Ananas</taxon>
    </lineage>
</organism>
<dbReference type="AlphaFoldDB" id="A0A199W873"/>
<evidence type="ECO:0000313" key="1">
    <source>
        <dbReference type="EMBL" id="OAY85441.1"/>
    </source>
</evidence>
<proteinExistence type="predicted"/>
<name>A0A199W873_ANACO</name>
<accession>A0A199W873</accession>
<comment type="caution">
    <text evidence="1">The sequence shown here is derived from an EMBL/GenBank/DDBJ whole genome shotgun (WGS) entry which is preliminary data.</text>
</comment>
<protein>
    <submittedName>
        <fullName evidence="1">Uncharacterized protein</fullName>
    </submittedName>
</protein>
<feature type="non-terminal residue" evidence="1">
    <location>
        <position position="103"/>
    </location>
</feature>